<evidence type="ECO:0000313" key="10">
    <source>
        <dbReference type="Proteomes" id="UP000290106"/>
    </source>
</evidence>
<comment type="catalytic activity">
    <reaction evidence="5 6">
        <text>Exonucleolytic cleavage in either 5'- to 3'- or 3'- to 5'-direction to yield nucleoside 5'-phosphates.</text>
        <dbReference type="EC" id="3.1.11.6"/>
    </reaction>
</comment>
<dbReference type="RefSeq" id="WP_129257855.1">
    <property type="nucleotide sequence ID" value="NZ_SDKC01000001.1"/>
</dbReference>
<dbReference type="GO" id="GO:0003676">
    <property type="term" value="F:nucleic acid binding"/>
    <property type="evidence" value="ECO:0007669"/>
    <property type="project" value="InterPro"/>
</dbReference>
<evidence type="ECO:0000256" key="3">
    <source>
        <dbReference type="ARBA" id="ARBA00022801"/>
    </source>
</evidence>
<comment type="caution">
    <text evidence="9">The sequence shown here is derived from an EMBL/GenBank/DDBJ whole genome shotgun (WGS) entry which is preliminary data.</text>
</comment>
<comment type="similarity">
    <text evidence="5 6">Belongs to the XseA family.</text>
</comment>
<dbReference type="PANTHER" id="PTHR30008">
    <property type="entry name" value="EXODEOXYRIBONUCLEASE 7 LARGE SUBUNIT"/>
    <property type="match status" value="1"/>
</dbReference>
<protein>
    <recommendedName>
        <fullName evidence="5">Exodeoxyribonuclease 7 large subunit</fullName>
        <ecNumber evidence="5">3.1.11.6</ecNumber>
    </recommendedName>
    <alternativeName>
        <fullName evidence="5">Exodeoxyribonuclease VII large subunit</fullName>
        <shortName evidence="5">Exonuclease VII large subunit</shortName>
    </alternativeName>
</protein>
<evidence type="ECO:0000256" key="6">
    <source>
        <dbReference type="RuleBase" id="RU004355"/>
    </source>
</evidence>
<dbReference type="Proteomes" id="UP000290106">
    <property type="component" value="Unassembled WGS sequence"/>
</dbReference>
<dbReference type="CDD" id="cd04489">
    <property type="entry name" value="ExoVII_LU_OBF"/>
    <property type="match status" value="1"/>
</dbReference>
<evidence type="ECO:0000256" key="1">
    <source>
        <dbReference type="ARBA" id="ARBA00022490"/>
    </source>
</evidence>
<dbReference type="GO" id="GO:0009318">
    <property type="term" value="C:exodeoxyribonuclease VII complex"/>
    <property type="evidence" value="ECO:0007669"/>
    <property type="project" value="UniProtKB-UniRule"/>
</dbReference>
<dbReference type="HAMAP" id="MF_00378">
    <property type="entry name" value="Exonuc_7_L"/>
    <property type="match status" value="1"/>
</dbReference>
<keyword evidence="4 5" id="KW-0269">Exonuclease</keyword>
<reference evidence="9 10" key="1">
    <citation type="submission" date="2019-01" db="EMBL/GenBank/DDBJ databases">
        <title>Blautia sp. nov. KGMB01111 isolated human feces.</title>
        <authorList>
            <person name="Park J.-E."/>
            <person name="Kim J.-S."/>
            <person name="Park S.-H."/>
        </authorList>
    </citation>
    <scope>NUCLEOTIDE SEQUENCE [LARGE SCALE GENOMIC DNA]</scope>
    <source>
        <strain evidence="9 10">KGMB01111</strain>
    </source>
</reference>
<gene>
    <name evidence="5 9" type="primary">xseA</name>
    <name evidence="9" type="ORF">ETP43_09260</name>
</gene>
<evidence type="ECO:0000313" key="9">
    <source>
        <dbReference type="EMBL" id="RXS75385.1"/>
    </source>
</evidence>
<keyword evidence="10" id="KW-1185">Reference proteome</keyword>
<evidence type="ECO:0000259" key="8">
    <source>
        <dbReference type="Pfam" id="PF13742"/>
    </source>
</evidence>
<feature type="domain" description="OB-fold nucleic acid binding" evidence="8">
    <location>
        <begin position="5"/>
        <end position="99"/>
    </location>
</feature>
<evidence type="ECO:0000256" key="4">
    <source>
        <dbReference type="ARBA" id="ARBA00022839"/>
    </source>
</evidence>
<feature type="domain" description="Exonuclease VII large subunit C-terminal" evidence="7">
    <location>
        <begin position="123"/>
        <end position="337"/>
    </location>
</feature>
<dbReference type="NCBIfam" id="TIGR00237">
    <property type="entry name" value="xseA"/>
    <property type="match status" value="1"/>
</dbReference>
<dbReference type="GO" id="GO:0006308">
    <property type="term" value="P:DNA catabolic process"/>
    <property type="evidence" value="ECO:0007669"/>
    <property type="project" value="UniProtKB-UniRule"/>
</dbReference>
<evidence type="ECO:0000256" key="5">
    <source>
        <dbReference type="HAMAP-Rule" id="MF_00378"/>
    </source>
</evidence>
<organism evidence="9 10">
    <name type="scientific">Blautia faecicola</name>
    <dbReference type="NCBI Taxonomy" id="2509240"/>
    <lineage>
        <taxon>Bacteria</taxon>
        <taxon>Bacillati</taxon>
        <taxon>Bacillota</taxon>
        <taxon>Clostridia</taxon>
        <taxon>Lachnospirales</taxon>
        <taxon>Lachnospiraceae</taxon>
        <taxon>Blautia</taxon>
    </lineage>
</organism>
<dbReference type="InterPro" id="IPR020579">
    <property type="entry name" value="Exonuc_VII_lsu_C"/>
</dbReference>
<keyword evidence="1 5" id="KW-0963">Cytoplasm</keyword>
<dbReference type="EMBL" id="SDKC01000001">
    <property type="protein sequence ID" value="RXS75385.1"/>
    <property type="molecule type" value="Genomic_DNA"/>
</dbReference>
<dbReference type="Pfam" id="PF13742">
    <property type="entry name" value="tRNA_anti_2"/>
    <property type="match status" value="1"/>
</dbReference>
<accession>A0A4V1NRY6</accession>
<comment type="function">
    <text evidence="5">Bidirectionally degrades single-stranded DNA into large acid-insoluble oligonucleotides, which are then degraded further into small acid-soluble oligonucleotides.</text>
</comment>
<evidence type="ECO:0000259" key="7">
    <source>
        <dbReference type="Pfam" id="PF02601"/>
    </source>
</evidence>
<name>A0A4V1NRY6_9FIRM</name>
<dbReference type="GO" id="GO:0005737">
    <property type="term" value="C:cytoplasm"/>
    <property type="evidence" value="ECO:0007669"/>
    <property type="project" value="UniProtKB-SubCell"/>
</dbReference>
<proteinExistence type="inferred from homology"/>
<comment type="subcellular location">
    <subcellularLocation>
        <location evidence="5 6">Cytoplasm</location>
    </subcellularLocation>
</comment>
<comment type="subunit">
    <text evidence="5">Heterooligomer composed of large and small subunits.</text>
</comment>
<keyword evidence="3 5" id="KW-0378">Hydrolase</keyword>
<dbReference type="OrthoDB" id="9802795at2"/>
<dbReference type="PANTHER" id="PTHR30008:SF0">
    <property type="entry name" value="EXODEOXYRIBONUCLEASE 7 LARGE SUBUNIT"/>
    <property type="match status" value="1"/>
</dbReference>
<dbReference type="Gene3D" id="2.40.50.1010">
    <property type="match status" value="1"/>
</dbReference>
<evidence type="ECO:0000256" key="2">
    <source>
        <dbReference type="ARBA" id="ARBA00022722"/>
    </source>
</evidence>
<dbReference type="GO" id="GO:0008855">
    <property type="term" value="F:exodeoxyribonuclease VII activity"/>
    <property type="evidence" value="ECO:0007669"/>
    <property type="project" value="UniProtKB-UniRule"/>
</dbReference>
<dbReference type="InterPro" id="IPR003753">
    <property type="entry name" value="Exonuc_VII_L"/>
</dbReference>
<sequence>MSSVYSVEQVNRYIKNMFTQDFMLSRISVGGEVSNCKYHSSGHIYFSLKDGSGSLACVMFAGQRKGLAFAMKNGDRVIVTGSVDVYERDGKYQMYARKITLEGAGILYERFLALKEELEEMGMFAPEYKQPIPSFVQTVGVVTAPTGAVIQDIRNVTARRNPYVQIILYPAQVQGEGAAESIVEGIEALDQLGVDVIIVGRGGGSMEDLWAFNEEIVARAIFHCSTPIISAVGHETDVTIADYVADLRAPTPSAAAELAVFDYRVWQELLAGYVRRLELSMDSKLEMTRQRLTEKAARLAYLSPENQIREKRMYLLRAEEKLTERMEKKLQTEKTRLYLYAERLRGVSPLEKLQQGLGYMEHEDGTRISSVGQVREGERMKTYVKDGVIWSNVEKTENSDAWIVSRGKETDNCE</sequence>
<dbReference type="InterPro" id="IPR025824">
    <property type="entry name" value="OB-fold_nuc-bd_dom"/>
</dbReference>
<keyword evidence="2 5" id="KW-0540">Nuclease</keyword>
<dbReference type="AlphaFoldDB" id="A0A4V1NRY6"/>
<dbReference type="EC" id="3.1.11.6" evidence="5"/>
<dbReference type="Pfam" id="PF02601">
    <property type="entry name" value="Exonuc_VII_L"/>
    <property type="match status" value="1"/>
</dbReference>